<dbReference type="SUPFAM" id="SSF88946">
    <property type="entry name" value="Sigma2 domain of RNA polymerase sigma factors"/>
    <property type="match status" value="1"/>
</dbReference>
<evidence type="ECO:0000313" key="7">
    <source>
        <dbReference type="EMBL" id="TKG64927.1"/>
    </source>
</evidence>
<feature type="domain" description="RNA polymerase sigma factor 70 region 4 type 2" evidence="5">
    <location>
        <begin position="108"/>
        <end position="159"/>
    </location>
</feature>
<dbReference type="SUPFAM" id="SSF88659">
    <property type="entry name" value="Sigma3 and sigma4 domains of RNA polymerase sigma factors"/>
    <property type="match status" value="1"/>
</dbReference>
<dbReference type="PANTHER" id="PTHR47756:SF2">
    <property type="entry name" value="BLL6612 PROTEIN"/>
    <property type="match status" value="1"/>
</dbReference>
<name>A0ABY2RXY5_9PSEU</name>
<evidence type="ECO:0000256" key="2">
    <source>
        <dbReference type="ARBA" id="ARBA00023015"/>
    </source>
</evidence>
<proteinExistence type="inferred from homology"/>
<evidence type="ECO:0000256" key="3">
    <source>
        <dbReference type="ARBA" id="ARBA00023082"/>
    </source>
</evidence>
<dbReference type="PANTHER" id="PTHR47756">
    <property type="entry name" value="BLL6612 PROTEIN-RELATED"/>
    <property type="match status" value="1"/>
</dbReference>
<reference evidence="7 8" key="1">
    <citation type="journal article" date="2015" name="Antonie Van Leeuwenhoek">
        <title>Prauserella endophytica sp. nov., an endophytic actinobacterium isolated from Tamarix taklamakanensis.</title>
        <authorList>
            <person name="Liu J.M."/>
            <person name="Habden X."/>
            <person name="Guo L."/>
            <person name="Tuo L."/>
            <person name="Jiang Z.K."/>
            <person name="Liu S.W."/>
            <person name="Liu X.F."/>
            <person name="Chen L."/>
            <person name="Li R.F."/>
            <person name="Zhang Y.Q."/>
            <person name="Sun C.H."/>
        </authorList>
    </citation>
    <scope>NUCLEOTIDE SEQUENCE [LARGE SCALE GENOMIC DNA]</scope>
    <source>
        <strain evidence="7 8">CGMCC 4.7182</strain>
    </source>
</reference>
<keyword evidence="2" id="KW-0805">Transcription regulation</keyword>
<dbReference type="InterPro" id="IPR046531">
    <property type="entry name" value="DUF6596"/>
</dbReference>
<evidence type="ECO:0000259" key="6">
    <source>
        <dbReference type="Pfam" id="PF20239"/>
    </source>
</evidence>
<evidence type="ECO:0000259" key="5">
    <source>
        <dbReference type="Pfam" id="PF08281"/>
    </source>
</evidence>
<keyword evidence="8" id="KW-1185">Reference proteome</keyword>
<comment type="caution">
    <text evidence="7">The sequence shown here is derived from an EMBL/GenBank/DDBJ whole genome shotgun (WGS) entry which is preliminary data.</text>
</comment>
<keyword evidence="3" id="KW-0731">Sigma factor</keyword>
<accession>A0ABY2RXY5</accession>
<dbReference type="Gene3D" id="1.10.10.10">
    <property type="entry name" value="Winged helix-like DNA-binding domain superfamily/Winged helix DNA-binding domain"/>
    <property type="match status" value="1"/>
</dbReference>
<dbReference type="EMBL" id="SWMS01000019">
    <property type="protein sequence ID" value="TKG64927.1"/>
    <property type="molecule type" value="Genomic_DNA"/>
</dbReference>
<gene>
    <name evidence="7" type="ORF">FCN18_28205</name>
</gene>
<evidence type="ECO:0000313" key="8">
    <source>
        <dbReference type="Proteomes" id="UP000309992"/>
    </source>
</evidence>
<dbReference type="InterPro" id="IPR013249">
    <property type="entry name" value="RNA_pol_sigma70_r4_t2"/>
</dbReference>
<organism evidence="7 8">
    <name type="scientific">Prauserella endophytica</name>
    <dbReference type="NCBI Taxonomy" id="1592324"/>
    <lineage>
        <taxon>Bacteria</taxon>
        <taxon>Bacillati</taxon>
        <taxon>Actinomycetota</taxon>
        <taxon>Actinomycetes</taxon>
        <taxon>Pseudonocardiales</taxon>
        <taxon>Pseudonocardiaceae</taxon>
        <taxon>Prauserella</taxon>
        <taxon>Prauserella coralliicola group</taxon>
    </lineage>
</organism>
<dbReference type="Pfam" id="PF08281">
    <property type="entry name" value="Sigma70_r4_2"/>
    <property type="match status" value="1"/>
</dbReference>
<comment type="similarity">
    <text evidence="1">Belongs to the sigma-70 factor family. ECF subfamily.</text>
</comment>
<dbReference type="Pfam" id="PF20239">
    <property type="entry name" value="DUF6596"/>
    <property type="match status" value="1"/>
</dbReference>
<evidence type="ECO:0000256" key="1">
    <source>
        <dbReference type="ARBA" id="ARBA00010641"/>
    </source>
</evidence>
<sequence>MERLLRDEWGRLLALLVARYRRIDLAEDGLADAVESAARTWPMDGVPDNPAGWVLTTARRKITDRLRSEEVLVRRMPLLVVDAKLAADSQRVMADPGDELLDERLRLVLLCAHPRLPREAAAALTLRLVLGIPTADIARLFLLPTPTMAARLTRARRKLAGASFTVPAPAELPGRVAIVADIAYLAFTAGYAPGSGPDLVRAELAGEAIRLVRVIRSLLPAANAELEALLALMLLQHSRRAARTRDGKLVLLPDQDRSLWRHDEIIEALGLLEPLIGAPPAPYLLQAMIAAEHAIAPTAAHTAWRRIVQRYDELLTLADSPVVRLNRAVAVAEAEGANAGLAALDGVALPGHRLPATRAELLARAGRTDEALRSFATAIALCHNETERAHLEARRESWLAWRPA</sequence>
<feature type="domain" description="DUF6596" evidence="6">
    <location>
        <begin position="175"/>
        <end position="273"/>
    </location>
</feature>
<dbReference type="InterPro" id="IPR013324">
    <property type="entry name" value="RNA_pol_sigma_r3/r4-like"/>
</dbReference>
<evidence type="ECO:0000256" key="4">
    <source>
        <dbReference type="ARBA" id="ARBA00023163"/>
    </source>
</evidence>
<dbReference type="RefSeq" id="WP_137096524.1">
    <property type="nucleotide sequence ID" value="NZ_SWMS01000019.1"/>
</dbReference>
<keyword evidence="4" id="KW-0804">Transcription</keyword>
<dbReference type="Proteomes" id="UP000309992">
    <property type="component" value="Unassembled WGS sequence"/>
</dbReference>
<dbReference type="InterPro" id="IPR013325">
    <property type="entry name" value="RNA_pol_sigma_r2"/>
</dbReference>
<protein>
    <submittedName>
        <fullName evidence="7">RNA polymerase subunit sigma-24</fullName>
    </submittedName>
</protein>
<dbReference type="InterPro" id="IPR036388">
    <property type="entry name" value="WH-like_DNA-bd_sf"/>
</dbReference>